<feature type="compositionally biased region" description="Basic residues" evidence="12">
    <location>
        <begin position="350"/>
        <end position="359"/>
    </location>
</feature>
<evidence type="ECO:0000256" key="12">
    <source>
        <dbReference type="SAM" id="MobiDB-lite"/>
    </source>
</evidence>
<dbReference type="Pfam" id="PF00096">
    <property type="entry name" value="zf-C2H2"/>
    <property type="match status" value="2"/>
</dbReference>
<organism evidence="14 16">
    <name type="scientific">Rotaria sordida</name>
    <dbReference type="NCBI Taxonomy" id="392033"/>
    <lineage>
        <taxon>Eukaryota</taxon>
        <taxon>Metazoa</taxon>
        <taxon>Spiralia</taxon>
        <taxon>Gnathifera</taxon>
        <taxon>Rotifera</taxon>
        <taxon>Eurotatoria</taxon>
        <taxon>Bdelloidea</taxon>
        <taxon>Philodinida</taxon>
        <taxon>Philodinidae</taxon>
        <taxon>Rotaria</taxon>
    </lineage>
</organism>
<evidence type="ECO:0000256" key="7">
    <source>
        <dbReference type="ARBA" id="ARBA00023125"/>
    </source>
</evidence>
<keyword evidence="17" id="KW-1185">Reference proteome</keyword>
<feature type="region of interest" description="Disordered" evidence="12">
    <location>
        <begin position="76"/>
        <end position="113"/>
    </location>
</feature>
<gene>
    <name evidence="15" type="ORF">JXQ802_LOCUS28662</name>
    <name evidence="14" type="ORF">PYM288_LOCUS10489</name>
</gene>
<keyword evidence="3" id="KW-0677">Repeat</keyword>
<dbReference type="PROSITE" id="PS50157">
    <property type="entry name" value="ZINC_FINGER_C2H2_2"/>
    <property type="match status" value="3"/>
</dbReference>
<evidence type="ECO:0000313" key="16">
    <source>
        <dbReference type="Proteomes" id="UP000663854"/>
    </source>
</evidence>
<evidence type="ECO:0000313" key="14">
    <source>
        <dbReference type="EMBL" id="CAF0920298.1"/>
    </source>
</evidence>
<evidence type="ECO:0000256" key="3">
    <source>
        <dbReference type="ARBA" id="ARBA00022737"/>
    </source>
</evidence>
<dbReference type="GO" id="GO:0008270">
    <property type="term" value="F:zinc ion binding"/>
    <property type="evidence" value="ECO:0007669"/>
    <property type="project" value="UniProtKB-KW"/>
</dbReference>
<feature type="domain" description="C2H2-type" evidence="13">
    <location>
        <begin position="303"/>
        <end position="330"/>
    </location>
</feature>
<dbReference type="GO" id="GO:0005634">
    <property type="term" value="C:nucleus"/>
    <property type="evidence" value="ECO:0007669"/>
    <property type="project" value="UniProtKB-SubCell"/>
</dbReference>
<evidence type="ECO:0000259" key="13">
    <source>
        <dbReference type="PROSITE" id="PS50157"/>
    </source>
</evidence>
<dbReference type="SUPFAM" id="SSF57667">
    <property type="entry name" value="beta-beta-alpha zinc fingers"/>
    <property type="match status" value="2"/>
</dbReference>
<keyword evidence="6" id="KW-0805">Transcription regulation</keyword>
<comment type="caution">
    <text evidence="14">The sequence shown here is derived from an EMBL/GenBank/DDBJ whole genome shotgun (WGS) entry which is preliminary data.</text>
</comment>
<dbReference type="AlphaFoldDB" id="A0A814AUE5"/>
<sequence length="373" mass="42974">MAATNNNSDLDVNPLAMLAAQCNKFQSSNPSPPLSPSKTNFYAWKRPIVNNPAMHSNSQITSPFVRINHYENSLLNGNGHLKENSSASSSSTWMDIHHHHQQQQQQQQQQQPWFTTNQAPSILNHNEQQQTSSSPSSLFSTTANVQYPTHVQSTHYNDFLSVNHPYNTDSYRHEFRLFYPPIISSHTPSPPTIQASSSSSSSITKSTLKKPKTTRAQCDCPNCREADRLGYISGSTVRKRNIHNCHIPGCGKEYHKTSHLKAHLRWHTGERPFVCNWLFCGKRFTRSDELQRHSRTHTGEKRFACQICGKRFMRSDHLNKHVKTHMNNSINDEHRSRNIESNTQENHNHQTYHHIHHQRFLSTDIKTEPRMKD</sequence>
<evidence type="ECO:0000256" key="8">
    <source>
        <dbReference type="ARBA" id="ARBA00023163"/>
    </source>
</evidence>
<dbReference type="FunFam" id="3.30.160.60:FF:000026">
    <property type="entry name" value="Transcription factor Sp3"/>
    <property type="match status" value="1"/>
</dbReference>
<dbReference type="SMART" id="SM00355">
    <property type="entry name" value="ZnF_C2H2"/>
    <property type="match status" value="3"/>
</dbReference>
<name>A0A814AUE5_9BILA</name>
<reference evidence="14" key="1">
    <citation type="submission" date="2021-02" db="EMBL/GenBank/DDBJ databases">
        <authorList>
            <person name="Nowell W R."/>
        </authorList>
    </citation>
    <scope>NUCLEOTIDE SEQUENCE</scope>
</reference>
<protein>
    <recommendedName>
        <fullName evidence="13">C2H2-type domain-containing protein</fullName>
    </recommendedName>
</protein>
<evidence type="ECO:0000256" key="9">
    <source>
        <dbReference type="ARBA" id="ARBA00023242"/>
    </source>
</evidence>
<evidence type="ECO:0000256" key="10">
    <source>
        <dbReference type="ARBA" id="ARBA00038409"/>
    </source>
</evidence>
<accession>A0A814AUE5</accession>
<keyword evidence="2" id="KW-0479">Metal-binding</keyword>
<dbReference type="Proteomes" id="UP000663870">
    <property type="component" value="Unassembled WGS sequence"/>
</dbReference>
<dbReference type="Gene3D" id="3.30.160.60">
    <property type="entry name" value="Classic Zinc Finger"/>
    <property type="match status" value="3"/>
</dbReference>
<feature type="domain" description="C2H2-type" evidence="13">
    <location>
        <begin position="273"/>
        <end position="302"/>
    </location>
</feature>
<keyword evidence="8" id="KW-0804">Transcription</keyword>
<dbReference type="PANTHER" id="PTHR23235">
    <property type="entry name" value="KRUEPPEL-LIKE TRANSCRIPTION FACTOR"/>
    <property type="match status" value="1"/>
</dbReference>
<feature type="compositionally biased region" description="Low complexity" evidence="12">
    <location>
        <begin position="102"/>
        <end position="111"/>
    </location>
</feature>
<evidence type="ECO:0000256" key="6">
    <source>
        <dbReference type="ARBA" id="ARBA00023015"/>
    </source>
</evidence>
<dbReference type="InterPro" id="IPR036236">
    <property type="entry name" value="Znf_C2H2_sf"/>
</dbReference>
<feature type="compositionally biased region" description="Low complexity" evidence="12">
    <location>
        <begin position="188"/>
        <end position="206"/>
    </location>
</feature>
<proteinExistence type="inferred from homology"/>
<evidence type="ECO:0000313" key="17">
    <source>
        <dbReference type="Proteomes" id="UP000663870"/>
    </source>
</evidence>
<evidence type="ECO:0000256" key="5">
    <source>
        <dbReference type="ARBA" id="ARBA00022833"/>
    </source>
</evidence>
<feature type="compositionally biased region" description="Polar residues" evidence="12">
    <location>
        <begin position="84"/>
        <end position="93"/>
    </location>
</feature>
<feature type="domain" description="C2H2-type" evidence="13">
    <location>
        <begin position="243"/>
        <end position="272"/>
    </location>
</feature>
<dbReference type="GO" id="GO:0000981">
    <property type="term" value="F:DNA-binding transcription factor activity, RNA polymerase II-specific"/>
    <property type="evidence" value="ECO:0007669"/>
    <property type="project" value="TreeGrafter"/>
</dbReference>
<evidence type="ECO:0000313" key="15">
    <source>
        <dbReference type="EMBL" id="CAF1284407.1"/>
    </source>
</evidence>
<dbReference type="InterPro" id="IPR013087">
    <property type="entry name" value="Znf_C2H2_type"/>
</dbReference>
<feature type="region of interest" description="Disordered" evidence="12">
    <location>
        <begin position="188"/>
        <end position="210"/>
    </location>
</feature>
<evidence type="ECO:0000256" key="4">
    <source>
        <dbReference type="ARBA" id="ARBA00022771"/>
    </source>
</evidence>
<evidence type="ECO:0000256" key="11">
    <source>
        <dbReference type="PROSITE-ProRule" id="PRU00042"/>
    </source>
</evidence>
<dbReference type="FunFam" id="3.30.160.60:FF:000014">
    <property type="entry name" value="Transcription factor Sp3"/>
    <property type="match status" value="1"/>
</dbReference>
<dbReference type="PANTHER" id="PTHR23235:SF170">
    <property type="entry name" value="FI01014P-RELATED"/>
    <property type="match status" value="1"/>
</dbReference>
<dbReference type="EMBL" id="CAJNOH010000165">
    <property type="protein sequence ID" value="CAF0920298.1"/>
    <property type="molecule type" value="Genomic_DNA"/>
</dbReference>
<keyword evidence="9" id="KW-0539">Nucleus</keyword>
<dbReference type="Proteomes" id="UP000663854">
    <property type="component" value="Unassembled WGS sequence"/>
</dbReference>
<keyword evidence="5" id="KW-0862">Zinc</keyword>
<dbReference type="PROSITE" id="PS00028">
    <property type="entry name" value="ZINC_FINGER_C2H2_1"/>
    <property type="match status" value="3"/>
</dbReference>
<keyword evidence="4 11" id="KW-0863">Zinc-finger</keyword>
<evidence type="ECO:0000256" key="1">
    <source>
        <dbReference type="ARBA" id="ARBA00004123"/>
    </source>
</evidence>
<feature type="region of interest" description="Disordered" evidence="12">
    <location>
        <begin position="348"/>
        <end position="373"/>
    </location>
</feature>
<dbReference type="EMBL" id="CAJNOL010001088">
    <property type="protein sequence ID" value="CAF1284407.1"/>
    <property type="molecule type" value="Genomic_DNA"/>
</dbReference>
<comment type="subcellular location">
    <subcellularLocation>
        <location evidence="1">Nucleus</location>
    </subcellularLocation>
</comment>
<evidence type="ECO:0000256" key="2">
    <source>
        <dbReference type="ARBA" id="ARBA00022723"/>
    </source>
</evidence>
<comment type="similarity">
    <text evidence="10">Belongs to the Sp1 C2H2-type zinc-finger protein family.</text>
</comment>
<dbReference type="GO" id="GO:0000978">
    <property type="term" value="F:RNA polymerase II cis-regulatory region sequence-specific DNA binding"/>
    <property type="evidence" value="ECO:0007669"/>
    <property type="project" value="TreeGrafter"/>
</dbReference>
<keyword evidence="7" id="KW-0238">DNA-binding</keyword>